<accession>A0ABR2D2A8</accession>
<dbReference type="EMBL" id="JBBPBM010000037">
    <property type="protein sequence ID" value="KAK8528222.1"/>
    <property type="molecule type" value="Genomic_DNA"/>
</dbReference>
<dbReference type="Proteomes" id="UP001472677">
    <property type="component" value="Unassembled WGS sequence"/>
</dbReference>
<gene>
    <name evidence="1" type="ORF">V6N12_074757</name>
</gene>
<keyword evidence="2" id="KW-1185">Reference proteome</keyword>
<protein>
    <submittedName>
        <fullName evidence="1">Uncharacterized protein</fullName>
    </submittedName>
</protein>
<evidence type="ECO:0000313" key="2">
    <source>
        <dbReference type="Proteomes" id="UP001472677"/>
    </source>
</evidence>
<proteinExistence type="predicted"/>
<sequence>MLAISEMDTSMLEVEDTSPAVVAGASTGPSIPSAINVDQVFPMVADRQVTGQKPSFRDIMVGKVMNQGSTIDDLDVEVVFSQTMRYQISGFQTMSTILLIINWHIQLLSDYWANPLGTEYCLSELRCFGSRWVRCV</sequence>
<organism evidence="1 2">
    <name type="scientific">Hibiscus sabdariffa</name>
    <name type="common">roselle</name>
    <dbReference type="NCBI Taxonomy" id="183260"/>
    <lineage>
        <taxon>Eukaryota</taxon>
        <taxon>Viridiplantae</taxon>
        <taxon>Streptophyta</taxon>
        <taxon>Embryophyta</taxon>
        <taxon>Tracheophyta</taxon>
        <taxon>Spermatophyta</taxon>
        <taxon>Magnoliopsida</taxon>
        <taxon>eudicotyledons</taxon>
        <taxon>Gunneridae</taxon>
        <taxon>Pentapetalae</taxon>
        <taxon>rosids</taxon>
        <taxon>malvids</taxon>
        <taxon>Malvales</taxon>
        <taxon>Malvaceae</taxon>
        <taxon>Malvoideae</taxon>
        <taxon>Hibiscus</taxon>
    </lineage>
</organism>
<comment type="caution">
    <text evidence="1">The sequence shown here is derived from an EMBL/GenBank/DDBJ whole genome shotgun (WGS) entry which is preliminary data.</text>
</comment>
<evidence type="ECO:0000313" key="1">
    <source>
        <dbReference type="EMBL" id="KAK8528222.1"/>
    </source>
</evidence>
<reference evidence="1 2" key="1">
    <citation type="journal article" date="2024" name="G3 (Bethesda)">
        <title>Genome assembly of Hibiscus sabdariffa L. provides insights into metabolisms of medicinal natural products.</title>
        <authorList>
            <person name="Kim T."/>
        </authorList>
    </citation>
    <scope>NUCLEOTIDE SEQUENCE [LARGE SCALE GENOMIC DNA]</scope>
    <source>
        <strain evidence="1">TK-2024</strain>
        <tissue evidence="1">Old leaves</tissue>
    </source>
</reference>
<name>A0ABR2D2A8_9ROSI</name>